<reference evidence="2" key="1">
    <citation type="submission" date="2015-12" db="EMBL/GenBank/DDBJ databases">
        <title>Gene expression during late stages of embryo sac development: a critical building block for successful pollen-pistil interactions.</title>
        <authorList>
            <person name="Liu Y."/>
            <person name="Joly V."/>
            <person name="Sabar M."/>
            <person name="Matton D.P."/>
        </authorList>
    </citation>
    <scope>NUCLEOTIDE SEQUENCE</scope>
</reference>
<name>A0A0V0GPL0_SOLCH</name>
<feature type="non-terminal residue" evidence="2">
    <location>
        <position position="86"/>
    </location>
</feature>
<feature type="compositionally biased region" description="Polar residues" evidence="1">
    <location>
        <begin position="71"/>
        <end position="86"/>
    </location>
</feature>
<protein>
    <submittedName>
        <fullName evidence="2">Putative ovule protein</fullName>
    </submittedName>
</protein>
<evidence type="ECO:0000256" key="1">
    <source>
        <dbReference type="SAM" id="MobiDB-lite"/>
    </source>
</evidence>
<accession>A0A0V0GPL0</accession>
<feature type="compositionally biased region" description="Basic residues" evidence="1">
    <location>
        <begin position="59"/>
        <end position="68"/>
    </location>
</feature>
<dbReference type="SUPFAM" id="SSF56672">
    <property type="entry name" value="DNA/RNA polymerases"/>
    <property type="match status" value="1"/>
</dbReference>
<dbReference type="Gene3D" id="3.10.10.10">
    <property type="entry name" value="HIV Type 1 Reverse Transcriptase, subunit A, domain 1"/>
    <property type="match status" value="1"/>
</dbReference>
<proteinExistence type="predicted"/>
<dbReference type="EMBL" id="GEDG01034155">
    <property type="protein sequence ID" value="JAP09875.1"/>
    <property type="molecule type" value="Transcribed_RNA"/>
</dbReference>
<organism evidence="2">
    <name type="scientific">Solanum chacoense</name>
    <name type="common">Chaco potato</name>
    <dbReference type="NCBI Taxonomy" id="4108"/>
    <lineage>
        <taxon>Eukaryota</taxon>
        <taxon>Viridiplantae</taxon>
        <taxon>Streptophyta</taxon>
        <taxon>Embryophyta</taxon>
        <taxon>Tracheophyta</taxon>
        <taxon>Spermatophyta</taxon>
        <taxon>Magnoliopsida</taxon>
        <taxon>eudicotyledons</taxon>
        <taxon>Gunneridae</taxon>
        <taxon>Pentapetalae</taxon>
        <taxon>asterids</taxon>
        <taxon>lamiids</taxon>
        <taxon>Solanales</taxon>
        <taxon>Solanaceae</taxon>
        <taxon>Solanoideae</taxon>
        <taxon>Solaneae</taxon>
        <taxon>Solanum</taxon>
    </lineage>
</organism>
<dbReference type="InterPro" id="IPR043502">
    <property type="entry name" value="DNA/RNA_pol_sf"/>
</dbReference>
<dbReference type="AlphaFoldDB" id="A0A0V0GPL0"/>
<feature type="region of interest" description="Disordered" evidence="1">
    <location>
        <begin position="57"/>
        <end position="86"/>
    </location>
</feature>
<evidence type="ECO:0000313" key="2">
    <source>
        <dbReference type="EMBL" id="JAP09875.1"/>
    </source>
</evidence>
<sequence>MQPKLPKNLPPRRATDHKIELLYGSMPPAQPPYCIAPKDLAELRKLNNLLDTGIIHPSKAPKKNRMGRFRSTGSTIINQGTCHNNG</sequence>